<protein>
    <submittedName>
        <fullName evidence="2">Uncharacterized protein</fullName>
    </submittedName>
</protein>
<evidence type="ECO:0000256" key="1">
    <source>
        <dbReference type="SAM" id="MobiDB-lite"/>
    </source>
</evidence>
<feature type="region of interest" description="Disordered" evidence="1">
    <location>
        <begin position="1"/>
        <end position="88"/>
    </location>
</feature>
<name>A0ABT2MIX5_9MYCO</name>
<dbReference type="Proteomes" id="UP001206639">
    <property type="component" value="Unassembled WGS sequence"/>
</dbReference>
<evidence type="ECO:0000313" key="3">
    <source>
        <dbReference type="Proteomes" id="UP001206639"/>
    </source>
</evidence>
<organism evidence="2 3">
    <name type="scientific">Mycobacterium deserti</name>
    <dbReference type="NCBI Taxonomy" id="2978347"/>
    <lineage>
        <taxon>Bacteria</taxon>
        <taxon>Bacillati</taxon>
        <taxon>Actinomycetota</taxon>
        <taxon>Actinomycetes</taxon>
        <taxon>Mycobacteriales</taxon>
        <taxon>Mycobacteriaceae</taxon>
        <taxon>Mycobacterium</taxon>
    </lineage>
</organism>
<accession>A0ABT2MIX5</accession>
<reference evidence="3" key="1">
    <citation type="submission" date="2023-07" db="EMBL/GenBank/DDBJ databases">
        <authorList>
            <person name="Deng Y."/>
            <person name="Zhang Y.-Q."/>
        </authorList>
    </citation>
    <scope>NUCLEOTIDE SEQUENCE [LARGE SCALE GENOMIC DNA]</scope>
    <source>
        <strain evidence="3">CPCC 205710</strain>
    </source>
</reference>
<gene>
    <name evidence="2" type="ORF">N4S67_27960</name>
</gene>
<evidence type="ECO:0000313" key="2">
    <source>
        <dbReference type="EMBL" id="MCT7662238.1"/>
    </source>
</evidence>
<dbReference type="RefSeq" id="WP_260996316.1">
    <property type="nucleotide sequence ID" value="NZ_JAODWD010000013.1"/>
</dbReference>
<keyword evidence="3" id="KW-1185">Reference proteome</keyword>
<dbReference type="EMBL" id="JAODWD010000013">
    <property type="protein sequence ID" value="MCT7662238.1"/>
    <property type="molecule type" value="Genomic_DNA"/>
</dbReference>
<feature type="compositionally biased region" description="Basic and acidic residues" evidence="1">
    <location>
        <begin position="1"/>
        <end position="11"/>
    </location>
</feature>
<feature type="non-terminal residue" evidence="2">
    <location>
        <position position="88"/>
    </location>
</feature>
<sequence length="88" mass="9126">MHGDAAPERRGGHGVAAQADVQVDVREGGGGLGGGGEERLLVPGQVRPGGDEDGGPSGRELRRRRRGGRGVEDRADVAHRGRQRAGEL</sequence>
<proteinExistence type="predicted"/>
<feature type="compositionally biased region" description="Basic and acidic residues" evidence="1">
    <location>
        <begin position="69"/>
        <end position="88"/>
    </location>
</feature>
<comment type="caution">
    <text evidence="2">The sequence shown here is derived from an EMBL/GenBank/DDBJ whole genome shotgun (WGS) entry which is preliminary data.</text>
</comment>